<dbReference type="GO" id="GO:0022857">
    <property type="term" value="F:transmembrane transporter activity"/>
    <property type="evidence" value="ECO:0007669"/>
    <property type="project" value="InterPro"/>
</dbReference>
<evidence type="ECO:0000256" key="8">
    <source>
        <dbReference type="ARBA" id="ARBA00022970"/>
    </source>
</evidence>
<feature type="transmembrane region" description="Helical" evidence="11">
    <location>
        <begin position="23"/>
        <end position="45"/>
    </location>
</feature>
<evidence type="ECO:0000256" key="10">
    <source>
        <dbReference type="ARBA" id="ARBA00023136"/>
    </source>
</evidence>
<protein>
    <recommendedName>
        <fullName evidence="4">Putative glutamine transport system permease protein GlnP</fullName>
    </recommendedName>
</protein>
<evidence type="ECO:0000256" key="7">
    <source>
        <dbReference type="ARBA" id="ARBA00022692"/>
    </source>
</evidence>
<evidence type="ECO:0000256" key="1">
    <source>
        <dbReference type="ARBA" id="ARBA00003159"/>
    </source>
</evidence>
<evidence type="ECO:0000256" key="11">
    <source>
        <dbReference type="RuleBase" id="RU363032"/>
    </source>
</evidence>
<sequence>MAFDFDPSVIVQTAPQLLSGVKLTLLLTVGGLAMGLILGVIAGLANTSRNRLLRGATLLYIESIRGTPLIVQVMFLYFGLPLALGMRIPPDVAGIVAIGVNSGAYIAEIVRGAIESIDRGQMEAGRSTGLTKAQTMLYIIWPQAFRRMIPPLTNQCIISLKDTSLLVVIGVGELTRQGQEIIAVNFRAFEVWLTVALFYLAMTLSISAVLRYFERRLTLGRRSVPVAPAAPSDPQA</sequence>
<dbReference type="InterPro" id="IPR043429">
    <property type="entry name" value="ArtM/GltK/GlnP/TcyL/YhdX-like"/>
</dbReference>
<dbReference type="InterPro" id="IPR010065">
    <property type="entry name" value="AA_ABC_transptr_permease_3TM"/>
</dbReference>
<dbReference type="NCBIfam" id="TIGR01726">
    <property type="entry name" value="HEQRo_perm_3TM"/>
    <property type="match status" value="1"/>
</dbReference>
<dbReference type="PANTHER" id="PTHR30614">
    <property type="entry name" value="MEMBRANE COMPONENT OF AMINO ACID ABC TRANSPORTER"/>
    <property type="match status" value="1"/>
</dbReference>
<dbReference type="Gene3D" id="1.10.3720.10">
    <property type="entry name" value="MetI-like"/>
    <property type="match status" value="1"/>
</dbReference>
<dbReference type="CDD" id="cd06261">
    <property type="entry name" value="TM_PBP2"/>
    <property type="match status" value="1"/>
</dbReference>
<proteinExistence type="inferred from homology"/>
<feature type="transmembrane region" description="Helical" evidence="11">
    <location>
        <begin position="57"/>
        <end position="80"/>
    </location>
</feature>
<dbReference type="Proteomes" id="UP000824264">
    <property type="component" value="Unassembled WGS sequence"/>
</dbReference>
<comment type="caution">
    <text evidence="13">The sequence shown here is derived from an EMBL/GenBank/DDBJ whole genome shotgun (WGS) entry which is preliminary data.</text>
</comment>
<keyword evidence="9 11" id="KW-1133">Transmembrane helix</keyword>
<dbReference type="GO" id="GO:0043190">
    <property type="term" value="C:ATP-binding cassette (ABC) transporter complex"/>
    <property type="evidence" value="ECO:0007669"/>
    <property type="project" value="InterPro"/>
</dbReference>
<gene>
    <name evidence="13" type="ORF">H9874_01755</name>
</gene>
<reference evidence="13" key="1">
    <citation type="journal article" date="2021" name="PeerJ">
        <title>Extensive microbial diversity within the chicken gut microbiome revealed by metagenomics and culture.</title>
        <authorList>
            <person name="Gilroy R."/>
            <person name="Ravi A."/>
            <person name="Getino M."/>
            <person name="Pursley I."/>
            <person name="Horton D.L."/>
            <person name="Alikhan N.F."/>
            <person name="Baker D."/>
            <person name="Gharbi K."/>
            <person name="Hall N."/>
            <person name="Watson M."/>
            <person name="Adriaenssens E.M."/>
            <person name="Foster-Nyarko E."/>
            <person name="Jarju S."/>
            <person name="Secka A."/>
            <person name="Antonio M."/>
            <person name="Oren A."/>
            <person name="Chaudhuri R.R."/>
            <person name="La Ragione R."/>
            <person name="Hildebrand F."/>
            <person name="Pallen M.J."/>
        </authorList>
    </citation>
    <scope>NUCLEOTIDE SEQUENCE</scope>
    <source>
        <strain evidence="13">ChiSxjej5B17-1746</strain>
    </source>
</reference>
<evidence type="ECO:0000256" key="5">
    <source>
        <dbReference type="ARBA" id="ARBA00022448"/>
    </source>
</evidence>
<name>A0A9D1QXI2_9BACT</name>
<evidence type="ECO:0000313" key="14">
    <source>
        <dbReference type="Proteomes" id="UP000824264"/>
    </source>
</evidence>
<keyword evidence="10 11" id="KW-0472">Membrane</keyword>
<evidence type="ECO:0000256" key="2">
    <source>
        <dbReference type="ARBA" id="ARBA00004429"/>
    </source>
</evidence>
<comment type="similarity">
    <text evidence="3">Belongs to the binding-protein-dependent transport system permease family. HisMQ subfamily.</text>
</comment>
<organism evidence="13 14">
    <name type="scientific">Candidatus Bilophila faecipullorum</name>
    <dbReference type="NCBI Taxonomy" id="2838482"/>
    <lineage>
        <taxon>Bacteria</taxon>
        <taxon>Pseudomonadati</taxon>
        <taxon>Thermodesulfobacteriota</taxon>
        <taxon>Desulfovibrionia</taxon>
        <taxon>Desulfovibrionales</taxon>
        <taxon>Desulfovibrionaceae</taxon>
        <taxon>Bilophila</taxon>
    </lineage>
</organism>
<dbReference type="SUPFAM" id="SSF161098">
    <property type="entry name" value="MetI-like"/>
    <property type="match status" value="1"/>
</dbReference>
<dbReference type="EMBL" id="DXGI01000067">
    <property type="protein sequence ID" value="HIW77856.1"/>
    <property type="molecule type" value="Genomic_DNA"/>
</dbReference>
<dbReference type="FunFam" id="1.10.3720.10:FF:000033">
    <property type="entry name" value="Polar amino acid ABC transporter permease"/>
    <property type="match status" value="1"/>
</dbReference>
<keyword evidence="5 11" id="KW-0813">Transport</keyword>
<keyword evidence="7 11" id="KW-0812">Transmembrane</keyword>
<comment type="function">
    <text evidence="1">Part of the binding-protein-dependent transport system for glutamine; probably responsible for the translocation of the substrate across the membrane.</text>
</comment>
<feature type="domain" description="ABC transmembrane type-1" evidence="12">
    <location>
        <begin position="21"/>
        <end position="210"/>
    </location>
</feature>
<evidence type="ECO:0000256" key="9">
    <source>
        <dbReference type="ARBA" id="ARBA00022989"/>
    </source>
</evidence>
<comment type="subcellular location">
    <subcellularLocation>
        <location evidence="2">Cell inner membrane</location>
        <topology evidence="2">Multi-pass membrane protein</topology>
    </subcellularLocation>
    <subcellularLocation>
        <location evidence="11">Cell membrane</location>
        <topology evidence="11">Multi-pass membrane protein</topology>
    </subcellularLocation>
</comment>
<accession>A0A9D1QXI2</accession>
<evidence type="ECO:0000313" key="13">
    <source>
        <dbReference type="EMBL" id="HIW77856.1"/>
    </source>
</evidence>
<evidence type="ECO:0000256" key="4">
    <source>
        <dbReference type="ARBA" id="ARBA00016506"/>
    </source>
</evidence>
<dbReference type="PANTHER" id="PTHR30614:SF20">
    <property type="entry name" value="GLUTAMINE TRANSPORT SYSTEM PERMEASE PROTEIN GLNP"/>
    <property type="match status" value="1"/>
</dbReference>
<evidence type="ECO:0000256" key="3">
    <source>
        <dbReference type="ARBA" id="ARBA00010072"/>
    </source>
</evidence>
<dbReference type="PROSITE" id="PS50928">
    <property type="entry name" value="ABC_TM1"/>
    <property type="match status" value="1"/>
</dbReference>
<dbReference type="Pfam" id="PF00528">
    <property type="entry name" value="BPD_transp_1"/>
    <property type="match status" value="1"/>
</dbReference>
<dbReference type="AlphaFoldDB" id="A0A9D1QXI2"/>
<evidence type="ECO:0000256" key="6">
    <source>
        <dbReference type="ARBA" id="ARBA00022475"/>
    </source>
</evidence>
<dbReference type="InterPro" id="IPR000515">
    <property type="entry name" value="MetI-like"/>
</dbReference>
<dbReference type="InterPro" id="IPR035906">
    <property type="entry name" value="MetI-like_sf"/>
</dbReference>
<reference evidence="13" key="2">
    <citation type="submission" date="2021-04" db="EMBL/GenBank/DDBJ databases">
        <authorList>
            <person name="Gilroy R."/>
        </authorList>
    </citation>
    <scope>NUCLEOTIDE SEQUENCE</scope>
    <source>
        <strain evidence="13">ChiSxjej5B17-1746</strain>
    </source>
</reference>
<keyword evidence="8" id="KW-0029">Amino-acid transport</keyword>
<evidence type="ECO:0000259" key="12">
    <source>
        <dbReference type="PROSITE" id="PS50928"/>
    </source>
</evidence>
<keyword evidence="6" id="KW-1003">Cell membrane</keyword>
<feature type="transmembrane region" description="Helical" evidence="11">
    <location>
        <begin position="191"/>
        <end position="213"/>
    </location>
</feature>
<dbReference type="GO" id="GO:0006865">
    <property type="term" value="P:amino acid transport"/>
    <property type="evidence" value="ECO:0007669"/>
    <property type="project" value="UniProtKB-KW"/>
</dbReference>